<evidence type="ECO:0000313" key="2">
    <source>
        <dbReference type="EMBL" id="NGP75367.1"/>
    </source>
</evidence>
<dbReference type="InterPro" id="IPR012340">
    <property type="entry name" value="NA-bd_OB-fold"/>
</dbReference>
<dbReference type="InterPro" id="IPR021139">
    <property type="entry name" value="NYN"/>
</dbReference>
<keyword evidence="3" id="KW-1185">Reference proteome</keyword>
<feature type="domain" description="NYN" evidence="1">
    <location>
        <begin position="8"/>
        <end position="162"/>
    </location>
</feature>
<proteinExistence type="predicted"/>
<dbReference type="Pfam" id="PF01936">
    <property type="entry name" value="NYN"/>
    <property type="match status" value="1"/>
</dbReference>
<dbReference type="Gene3D" id="3.40.50.1010">
    <property type="entry name" value="5'-nuclease"/>
    <property type="match status" value="1"/>
</dbReference>
<dbReference type="CDD" id="cd10911">
    <property type="entry name" value="PIN_LabA"/>
    <property type="match status" value="1"/>
</dbReference>
<dbReference type="EMBL" id="JAALLT010000001">
    <property type="protein sequence ID" value="NGP75367.1"/>
    <property type="molecule type" value="Genomic_DNA"/>
</dbReference>
<reference evidence="2 3" key="1">
    <citation type="submission" date="2020-02" db="EMBL/GenBank/DDBJ databases">
        <title>Balneolaceae bacterium YR4-1, complete genome.</title>
        <authorList>
            <person name="Li Y."/>
            <person name="Wu S."/>
        </authorList>
    </citation>
    <scope>NUCLEOTIDE SEQUENCE [LARGE SCALE GENOMIC DNA]</scope>
    <source>
        <strain evidence="2 3">YR4-1</strain>
    </source>
</reference>
<protein>
    <submittedName>
        <fullName evidence="2">NYN domain-containing protein</fullName>
    </submittedName>
</protein>
<dbReference type="GO" id="GO:0004540">
    <property type="term" value="F:RNA nuclease activity"/>
    <property type="evidence" value="ECO:0007669"/>
    <property type="project" value="InterPro"/>
</dbReference>
<dbReference type="AlphaFoldDB" id="A0A6M1SXS4"/>
<gene>
    <name evidence="2" type="ORF">G3570_01895</name>
</gene>
<organism evidence="2 3">
    <name type="scientific">Halalkalibaculum roseum</name>
    <dbReference type="NCBI Taxonomy" id="2709311"/>
    <lineage>
        <taxon>Bacteria</taxon>
        <taxon>Pseudomonadati</taxon>
        <taxon>Balneolota</taxon>
        <taxon>Balneolia</taxon>
        <taxon>Balneolales</taxon>
        <taxon>Balneolaceae</taxon>
        <taxon>Halalkalibaculum</taxon>
    </lineage>
</organism>
<dbReference type="InterPro" id="IPR047140">
    <property type="entry name" value="LabA"/>
</dbReference>
<comment type="caution">
    <text evidence="2">The sequence shown here is derived from an EMBL/GenBank/DDBJ whole genome shotgun (WGS) entry which is preliminary data.</text>
</comment>
<sequence length="273" mass="31056">MTNGSNNNVGVFVDAVNVTMHGGFGLRYDILRKFACRDGSYPSRLNVYLAYDERRAKEDSSYREKTSRFSEVLRDFEYKVIKKPVQYYNDQETGEVITKSTVDMDMAVDMITQADGLDKVVMLTNNGSYVSVVDALQEKGSRVELIGFEDVSQELKKAVDLSISGYLIPGMLPIESPYKWGKVGSRVRGVCYDFSHNDGYGFLRYLNTIDKNLWITDSRFEDSPYETVFAHISKFEENFDTSYLPSRELIFEFDLIESEKGLVAENIVLVSAP</sequence>
<accession>A0A6M1SXS4</accession>
<dbReference type="RefSeq" id="WP_165138611.1">
    <property type="nucleotide sequence ID" value="NZ_JAALLT010000001.1"/>
</dbReference>
<name>A0A6M1SXS4_9BACT</name>
<dbReference type="Proteomes" id="UP000473278">
    <property type="component" value="Unassembled WGS sequence"/>
</dbReference>
<dbReference type="PANTHER" id="PTHR35458">
    <property type="entry name" value="SLR0755 PROTEIN"/>
    <property type="match status" value="1"/>
</dbReference>
<dbReference type="PANTHER" id="PTHR35458:SF8">
    <property type="entry name" value="SLR0650 PROTEIN"/>
    <property type="match status" value="1"/>
</dbReference>
<evidence type="ECO:0000313" key="3">
    <source>
        <dbReference type="Proteomes" id="UP000473278"/>
    </source>
</evidence>
<evidence type="ECO:0000259" key="1">
    <source>
        <dbReference type="Pfam" id="PF01936"/>
    </source>
</evidence>
<dbReference type="Gene3D" id="2.40.50.140">
    <property type="entry name" value="Nucleic acid-binding proteins"/>
    <property type="match status" value="1"/>
</dbReference>